<evidence type="ECO:0000256" key="6">
    <source>
        <dbReference type="ARBA" id="ARBA00023295"/>
    </source>
</evidence>
<keyword evidence="5" id="KW-0464">Manganese</keyword>
<dbReference type="GO" id="GO:0004553">
    <property type="term" value="F:hydrolase activity, hydrolyzing O-glycosyl compounds"/>
    <property type="evidence" value="ECO:0007669"/>
    <property type="project" value="InterPro"/>
</dbReference>
<name>X1RB95_9ZZZZ</name>
<gene>
    <name evidence="8" type="ORF">S12H4_08283</name>
</gene>
<evidence type="ECO:0000256" key="2">
    <source>
        <dbReference type="ARBA" id="ARBA00022723"/>
    </source>
</evidence>
<dbReference type="Pfam" id="PF11975">
    <property type="entry name" value="Glyco_hydro_4C"/>
    <property type="match status" value="1"/>
</dbReference>
<organism evidence="8">
    <name type="scientific">marine sediment metagenome</name>
    <dbReference type="NCBI Taxonomy" id="412755"/>
    <lineage>
        <taxon>unclassified sequences</taxon>
        <taxon>metagenomes</taxon>
        <taxon>ecological metagenomes</taxon>
    </lineage>
</organism>
<keyword evidence="6" id="KW-0326">Glycosidase</keyword>
<evidence type="ECO:0000256" key="1">
    <source>
        <dbReference type="ARBA" id="ARBA00001911"/>
    </source>
</evidence>
<dbReference type="InterPro" id="IPR001088">
    <property type="entry name" value="Glyco_hydro_4"/>
</dbReference>
<sequence>MYELFGLFTYPAASHIGEYVSFAYDISGPVFLNWGLGEVSQRIGAKASEHVYTVEGKSGQPSYHLWSEEQADKIQRVVESKEPLREEFAQPSEELAVPIICDIEFDHKKKELSVNVPNENLAVSNLPEDAIVEVSAQVDAEGIHPIEVGPLPEVLTAICRNQISIQNLLVEAYRKKSKKLLLHALILEPTVDSVDRAKKMMEHLLKLEA</sequence>
<evidence type="ECO:0000256" key="4">
    <source>
        <dbReference type="ARBA" id="ARBA00023027"/>
    </source>
</evidence>
<feature type="domain" description="Glycosyl hydrolase family 4 C-terminal" evidence="7">
    <location>
        <begin position="68"/>
        <end position="191"/>
    </location>
</feature>
<keyword evidence="3" id="KW-0378">Hydrolase</keyword>
<dbReference type="EMBL" id="BARW01003182">
    <property type="protein sequence ID" value="GAI64301.1"/>
    <property type="molecule type" value="Genomic_DNA"/>
</dbReference>
<dbReference type="SUPFAM" id="SSF56327">
    <property type="entry name" value="LDH C-terminal domain-like"/>
    <property type="match status" value="1"/>
</dbReference>
<comment type="caution">
    <text evidence="8">The sequence shown here is derived from an EMBL/GenBank/DDBJ whole genome shotgun (WGS) entry which is preliminary data.</text>
</comment>
<evidence type="ECO:0000256" key="3">
    <source>
        <dbReference type="ARBA" id="ARBA00022801"/>
    </source>
</evidence>
<accession>X1RB95</accession>
<keyword evidence="4" id="KW-0520">NAD</keyword>
<comment type="cofactor">
    <cofactor evidence="1">
        <name>NAD(+)</name>
        <dbReference type="ChEBI" id="CHEBI:57540"/>
    </cofactor>
</comment>
<dbReference type="PANTHER" id="PTHR32092">
    <property type="entry name" value="6-PHOSPHO-BETA-GLUCOSIDASE-RELATED"/>
    <property type="match status" value="1"/>
</dbReference>
<evidence type="ECO:0000313" key="8">
    <source>
        <dbReference type="EMBL" id="GAI64301.1"/>
    </source>
</evidence>
<evidence type="ECO:0000259" key="7">
    <source>
        <dbReference type="Pfam" id="PF11975"/>
    </source>
</evidence>
<evidence type="ECO:0000256" key="5">
    <source>
        <dbReference type="ARBA" id="ARBA00023211"/>
    </source>
</evidence>
<dbReference type="GO" id="GO:0005975">
    <property type="term" value="P:carbohydrate metabolic process"/>
    <property type="evidence" value="ECO:0007669"/>
    <property type="project" value="InterPro"/>
</dbReference>
<dbReference type="InterPro" id="IPR015955">
    <property type="entry name" value="Lactate_DH/Glyco_Ohase_4_C"/>
</dbReference>
<dbReference type="GO" id="GO:0046872">
    <property type="term" value="F:metal ion binding"/>
    <property type="evidence" value="ECO:0007669"/>
    <property type="project" value="UniProtKB-KW"/>
</dbReference>
<dbReference type="InterPro" id="IPR022616">
    <property type="entry name" value="Glyco_hydro_4_C"/>
</dbReference>
<keyword evidence="2" id="KW-0479">Metal-binding</keyword>
<protein>
    <recommendedName>
        <fullName evidence="7">Glycosyl hydrolase family 4 C-terminal domain-containing protein</fullName>
    </recommendedName>
</protein>
<reference evidence="8" key="1">
    <citation type="journal article" date="2014" name="Front. Microbiol.">
        <title>High frequency of phylogenetically diverse reductive dehalogenase-homologous genes in deep subseafloor sedimentary metagenomes.</title>
        <authorList>
            <person name="Kawai M."/>
            <person name="Futagami T."/>
            <person name="Toyoda A."/>
            <person name="Takaki Y."/>
            <person name="Nishi S."/>
            <person name="Hori S."/>
            <person name="Arai W."/>
            <person name="Tsubouchi T."/>
            <person name="Morono Y."/>
            <person name="Uchiyama I."/>
            <person name="Ito T."/>
            <person name="Fujiyama A."/>
            <person name="Inagaki F."/>
            <person name="Takami H."/>
        </authorList>
    </citation>
    <scope>NUCLEOTIDE SEQUENCE</scope>
    <source>
        <strain evidence="8">Expedition CK06-06</strain>
    </source>
</reference>
<feature type="non-terminal residue" evidence="8">
    <location>
        <position position="209"/>
    </location>
</feature>
<proteinExistence type="predicted"/>
<dbReference type="Gene3D" id="3.90.110.10">
    <property type="entry name" value="Lactate dehydrogenase/glycoside hydrolase, family 4, C-terminal"/>
    <property type="match status" value="1"/>
</dbReference>
<dbReference type="PANTHER" id="PTHR32092:SF6">
    <property type="entry name" value="ALPHA-GALACTOSIDASE"/>
    <property type="match status" value="1"/>
</dbReference>
<dbReference type="GO" id="GO:0016616">
    <property type="term" value="F:oxidoreductase activity, acting on the CH-OH group of donors, NAD or NADP as acceptor"/>
    <property type="evidence" value="ECO:0007669"/>
    <property type="project" value="InterPro"/>
</dbReference>
<dbReference type="AlphaFoldDB" id="X1RB95"/>